<evidence type="ECO:0000313" key="9">
    <source>
        <dbReference type="Proteomes" id="UP000240912"/>
    </source>
</evidence>
<comment type="caution">
    <text evidence="8">The sequence shown here is derived from an EMBL/GenBank/DDBJ whole genome shotgun (WGS) entry which is preliminary data.</text>
</comment>
<evidence type="ECO:0000256" key="4">
    <source>
        <dbReference type="ARBA" id="ARBA00022909"/>
    </source>
</evidence>
<dbReference type="Gene3D" id="3.30.1130.10">
    <property type="match status" value="1"/>
</dbReference>
<evidence type="ECO:0000256" key="6">
    <source>
        <dbReference type="RuleBase" id="RU362079"/>
    </source>
</evidence>
<dbReference type="SMART" id="SM00905">
    <property type="entry name" value="FolB"/>
    <property type="match status" value="1"/>
</dbReference>
<comment type="similarity">
    <text evidence="3 6">Belongs to the DHNA family.</text>
</comment>
<dbReference type="GO" id="GO:0046654">
    <property type="term" value="P:tetrahydrofolate biosynthetic process"/>
    <property type="evidence" value="ECO:0007669"/>
    <property type="project" value="UniProtKB-UniRule"/>
</dbReference>
<comment type="catalytic activity">
    <reaction evidence="1 6">
        <text>7,8-dihydroneopterin = 6-hydroxymethyl-7,8-dihydropterin + glycolaldehyde</text>
        <dbReference type="Rhea" id="RHEA:10540"/>
        <dbReference type="ChEBI" id="CHEBI:17001"/>
        <dbReference type="ChEBI" id="CHEBI:17071"/>
        <dbReference type="ChEBI" id="CHEBI:44841"/>
        <dbReference type="EC" id="4.1.2.25"/>
    </reaction>
</comment>
<dbReference type="Proteomes" id="UP000240912">
    <property type="component" value="Unassembled WGS sequence"/>
</dbReference>
<dbReference type="PANTHER" id="PTHR42844:SF1">
    <property type="entry name" value="DIHYDRONEOPTERIN ALDOLASE 1-RELATED"/>
    <property type="match status" value="1"/>
</dbReference>
<sequence length="125" mass="14113">MPTYLQKVALRGVESFAFHGYYPEEQLTGNHFVTDVEALFEAPAATDDIEQTVNYEVINMLIQKEMSSVQKLLETVIRNILDGLLAAYPFIVEAAVSIRKKHPPMPGQIDHSLVEIRYIRDAHGV</sequence>
<gene>
    <name evidence="8" type="primary">folB</name>
    <name evidence="8" type="ORF">C7T94_09810</name>
</gene>
<dbReference type="GO" id="GO:0005737">
    <property type="term" value="C:cytoplasm"/>
    <property type="evidence" value="ECO:0007669"/>
    <property type="project" value="TreeGrafter"/>
</dbReference>
<dbReference type="NCBIfam" id="TIGR00526">
    <property type="entry name" value="folB_dom"/>
    <property type="match status" value="1"/>
</dbReference>
<reference evidence="8 9" key="1">
    <citation type="submission" date="2018-03" db="EMBL/GenBank/DDBJ databases">
        <authorList>
            <person name="Keele B.F."/>
        </authorList>
    </citation>
    <scope>NUCLEOTIDE SEQUENCE [LARGE SCALE GENOMIC DNA]</scope>
    <source>
        <strain evidence="8 9">YL28-9</strain>
    </source>
</reference>
<evidence type="ECO:0000313" key="8">
    <source>
        <dbReference type="EMBL" id="PST82919.1"/>
    </source>
</evidence>
<dbReference type="OrthoDB" id="9803748at2"/>
<dbReference type="SUPFAM" id="SSF55620">
    <property type="entry name" value="Tetrahydrobiopterin biosynthesis enzymes-like"/>
    <property type="match status" value="1"/>
</dbReference>
<comment type="pathway">
    <text evidence="2 6">Cofactor biosynthesis; tetrahydrofolate biosynthesis; 2-amino-4-hydroxy-6-hydroxymethyl-7,8-dihydropteridine diphosphate from 7,8-dihydroneopterin triphosphate: step 3/4.</text>
</comment>
<evidence type="ECO:0000256" key="2">
    <source>
        <dbReference type="ARBA" id="ARBA00005013"/>
    </source>
</evidence>
<feature type="domain" description="Dihydroneopterin aldolase/epimerase" evidence="7">
    <location>
        <begin position="8"/>
        <end position="118"/>
    </location>
</feature>
<accession>A0A2T3HKH4</accession>
<name>A0A2T3HKH4_9SPHI</name>
<proteinExistence type="inferred from homology"/>
<organism evidence="8 9">
    <name type="scientific">Pedobacter yulinensis</name>
    <dbReference type="NCBI Taxonomy" id="2126353"/>
    <lineage>
        <taxon>Bacteria</taxon>
        <taxon>Pseudomonadati</taxon>
        <taxon>Bacteroidota</taxon>
        <taxon>Sphingobacteriia</taxon>
        <taxon>Sphingobacteriales</taxon>
        <taxon>Sphingobacteriaceae</taxon>
        <taxon>Pedobacter</taxon>
    </lineage>
</organism>
<dbReference type="AlphaFoldDB" id="A0A2T3HKH4"/>
<evidence type="ECO:0000256" key="1">
    <source>
        <dbReference type="ARBA" id="ARBA00001353"/>
    </source>
</evidence>
<dbReference type="InterPro" id="IPR006156">
    <property type="entry name" value="Dihydroneopterin_aldolase"/>
</dbReference>
<dbReference type="RefSeq" id="WP_107215178.1">
    <property type="nucleotide sequence ID" value="NZ_KZ686269.1"/>
</dbReference>
<dbReference type="InterPro" id="IPR043133">
    <property type="entry name" value="GTP-CH-I_C/QueF"/>
</dbReference>
<evidence type="ECO:0000259" key="7">
    <source>
        <dbReference type="SMART" id="SM00905"/>
    </source>
</evidence>
<dbReference type="NCBIfam" id="TIGR00525">
    <property type="entry name" value="folB"/>
    <property type="match status" value="1"/>
</dbReference>
<dbReference type="InterPro" id="IPR006157">
    <property type="entry name" value="FolB_dom"/>
</dbReference>
<comment type="function">
    <text evidence="6">Catalyzes the conversion of 7,8-dihydroneopterin to 6-hydroxymethyl-7,8-dihydropterin.</text>
</comment>
<evidence type="ECO:0000256" key="3">
    <source>
        <dbReference type="ARBA" id="ARBA00005708"/>
    </source>
</evidence>
<dbReference type="PANTHER" id="PTHR42844">
    <property type="entry name" value="DIHYDRONEOPTERIN ALDOLASE 1-RELATED"/>
    <property type="match status" value="1"/>
</dbReference>
<protein>
    <recommendedName>
        <fullName evidence="6">7,8-dihydroneopterin aldolase</fullName>
        <ecNumber evidence="6">4.1.2.25</ecNumber>
    </recommendedName>
</protein>
<dbReference type="EMBL" id="PYLS01000005">
    <property type="protein sequence ID" value="PST82919.1"/>
    <property type="molecule type" value="Genomic_DNA"/>
</dbReference>
<evidence type="ECO:0000256" key="5">
    <source>
        <dbReference type="ARBA" id="ARBA00023239"/>
    </source>
</evidence>
<keyword evidence="5 6" id="KW-0456">Lyase</keyword>
<keyword evidence="4 6" id="KW-0289">Folate biosynthesis</keyword>
<dbReference type="UniPathway" id="UPA00077">
    <property type="reaction ID" value="UER00154"/>
</dbReference>
<dbReference type="Pfam" id="PF02152">
    <property type="entry name" value="FolB"/>
    <property type="match status" value="1"/>
</dbReference>
<dbReference type="EC" id="4.1.2.25" evidence="6"/>
<dbReference type="GO" id="GO:0046656">
    <property type="term" value="P:folic acid biosynthetic process"/>
    <property type="evidence" value="ECO:0007669"/>
    <property type="project" value="UniProtKB-UniRule"/>
</dbReference>
<keyword evidence="9" id="KW-1185">Reference proteome</keyword>
<dbReference type="GO" id="GO:0004150">
    <property type="term" value="F:dihydroneopterin aldolase activity"/>
    <property type="evidence" value="ECO:0007669"/>
    <property type="project" value="UniProtKB-UniRule"/>
</dbReference>